<organism evidence="1 2">
    <name type="scientific">Trichostrongylus colubriformis</name>
    <name type="common">Black scour worm</name>
    <dbReference type="NCBI Taxonomy" id="6319"/>
    <lineage>
        <taxon>Eukaryota</taxon>
        <taxon>Metazoa</taxon>
        <taxon>Ecdysozoa</taxon>
        <taxon>Nematoda</taxon>
        <taxon>Chromadorea</taxon>
        <taxon>Rhabditida</taxon>
        <taxon>Rhabditina</taxon>
        <taxon>Rhabditomorpha</taxon>
        <taxon>Strongyloidea</taxon>
        <taxon>Trichostrongylidae</taxon>
        <taxon>Trichostrongylus</taxon>
    </lineage>
</organism>
<evidence type="ECO:0000313" key="1">
    <source>
        <dbReference type="EMBL" id="KAK5965329.1"/>
    </source>
</evidence>
<gene>
    <name evidence="1" type="ORF">GCK32_009797</name>
</gene>
<proteinExistence type="predicted"/>
<keyword evidence="2" id="KW-1185">Reference proteome</keyword>
<name>A0AAN8IUJ5_TRICO</name>
<reference evidence="1 2" key="1">
    <citation type="submission" date="2019-10" db="EMBL/GenBank/DDBJ databases">
        <title>Assembly and Annotation for the nematode Trichostrongylus colubriformis.</title>
        <authorList>
            <person name="Martin J."/>
        </authorList>
    </citation>
    <scope>NUCLEOTIDE SEQUENCE [LARGE SCALE GENOMIC DNA]</scope>
    <source>
        <strain evidence="1">G859</strain>
        <tissue evidence="1">Whole worm</tissue>
    </source>
</reference>
<evidence type="ECO:0000313" key="2">
    <source>
        <dbReference type="Proteomes" id="UP001331761"/>
    </source>
</evidence>
<protein>
    <submittedName>
        <fullName evidence="1">Uncharacterized protein</fullName>
    </submittedName>
</protein>
<dbReference type="Proteomes" id="UP001331761">
    <property type="component" value="Unassembled WGS sequence"/>
</dbReference>
<dbReference type="AlphaFoldDB" id="A0AAN8IUJ5"/>
<sequence>MLKGSDFVCGAENRYEHSCTSTRSVQTVIKIIPGKATFLTYFSESKDESSQTRSL</sequence>
<dbReference type="EMBL" id="WIXE01024736">
    <property type="protein sequence ID" value="KAK5965329.1"/>
    <property type="molecule type" value="Genomic_DNA"/>
</dbReference>
<accession>A0AAN8IUJ5</accession>
<comment type="caution">
    <text evidence="1">The sequence shown here is derived from an EMBL/GenBank/DDBJ whole genome shotgun (WGS) entry which is preliminary data.</text>
</comment>